<feature type="compositionally biased region" description="Polar residues" evidence="1">
    <location>
        <begin position="698"/>
        <end position="713"/>
    </location>
</feature>
<evidence type="ECO:0000256" key="2">
    <source>
        <dbReference type="SAM" id="Phobius"/>
    </source>
</evidence>
<feature type="region of interest" description="Disordered" evidence="1">
    <location>
        <begin position="693"/>
        <end position="719"/>
    </location>
</feature>
<feature type="compositionally biased region" description="Basic and acidic residues" evidence="1">
    <location>
        <begin position="513"/>
        <end position="523"/>
    </location>
</feature>
<dbReference type="EMBL" id="JAWDGP010001800">
    <property type="protein sequence ID" value="KAK3788093.1"/>
    <property type="molecule type" value="Genomic_DNA"/>
</dbReference>
<reference evidence="3" key="1">
    <citation type="journal article" date="2023" name="G3 (Bethesda)">
        <title>A reference genome for the long-term kleptoplast-retaining sea slug Elysia crispata morphotype clarki.</title>
        <authorList>
            <person name="Eastman K.E."/>
            <person name="Pendleton A.L."/>
            <person name="Shaikh M.A."/>
            <person name="Suttiyut T."/>
            <person name="Ogas R."/>
            <person name="Tomko P."/>
            <person name="Gavelis G."/>
            <person name="Widhalm J.R."/>
            <person name="Wisecaver J.H."/>
        </authorList>
    </citation>
    <scope>NUCLEOTIDE SEQUENCE</scope>
    <source>
        <strain evidence="3">ECLA1</strain>
    </source>
</reference>
<keyword evidence="2" id="KW-0472">Membrane</keyword>
<protein>
    <submittedName>
        <fullName evidence="3">Uncharacterized protein</fullName>
    </submittedName>
</protein>
<feature type="compositionally biased region" description="Low complexity" evidence="1">
    <location>
        <begin position="1140"/>
        <end position="1151"/>
    </location>
</feature>
<feature type="transmembrane region" description="Helical" evidence="2">
    <location>
        <begin position="752"/>
        <end position="776"/>
    </location>
</feature>
<feature type="region of interest" description="Disordered" evidence="1">
    <location>
        <begin position="1134"/>
        <end position="1212"/>
    </location>
</feature>
<comment type="caution">
    <text evidence="3">The sequence shown here is derived from an EMBL/GenBank/DDBJ whole genome shotgun (WGS) entry which is preliminary data.</text>
</comment>
<name>A0AAE1AI45_9GAST</name>
<dbReference type="Proteomes" id="UP001283361">
    <property type="component" value="Unassembled WGS sequence"/>
</dbReference>
<feature type="compositionally biased region" description="Polar residues" evidence="1">
    <location>
        <begin position="503"/>
        <end position="512"/>
    </location>
</feature>
<accession>A0AAE1AI45</accession>
<evidence type="ECO:0000313" key="4">
    <source>
        <dbReference type="Proteomes" id="UP001283361"/>
    </source>
</evidence>
<feature type="compositionally biased region" description="Low complexity" evidence="1">
    <location>
        <begin position="532"/>
        <end position="541"/>
    </location>
</feature>
<keyword evidence="2" id="KW-1133">Transmembrane helix</keyword>
<feature type="region of interest" description="Disordered" evidence="1">
    <location>
        <begin position="983"/>
        <end position="1028"/>
    </location>
</feature>
<keyword evidence="4" id="KW-1185">Reference proteome</keyword>
<dbReference type="AlphaFoldDB" id="A0AAE1AI45"/>
<gene>
    <name evidence="3" type="ORF">RRG08_009025</name>
</gene>
<sequence length="1212" mass="129915">MGNKKIRGQPKPSSGRYQRGLGHLQLGCVFERRSWRASISSFSHAQGTHAMTAETGHRAIGHPQTDPSTQRQDRAIGNPRIDSSIQRQDTAICNLPTDPSIQRQDTAICNLPTDPSIQRQDTAICNLPTDPSIQRQDTAIGNLPTDPSIQRQDTAIGNLPTEPSIQRQDTAIGNLPTDPSIQRQDTAIGNLPTDPSIQRQDTAIGNLPTDPSIQRQDTAIGNLPTDPSIQRQDTAIGNLPTEPSIQRQDTAIGNLPTDPSIQRQDTAIGNLPTDPSIQRQDTAIGNLPTDPSIQRQDTAIELPIQTINICKDEANFRCGDGELISVVDINCGPYDGACANTTETTITSVCSKQQTCSNSGLKSLVASSDCTSPIHIGFQCIKDSTSSCQTNICAEASNGLVCPSGHVIHVRHMTCLTSTTATECPRSSYSTLFMCEGAQRCDASGLRALLPQLCNATGEDGTGQAVLVEYFCIPESQVDTSCSTGRFHRLKGPFGVIRPPRLDSNSTDVSFQEENKKDEKSLELEDGLTTSPKPSGANNGKNNKKKNRKNIASRCKWLINPRNNVIEVRVHQLTSTMPTSSVSSIGATASFSSSSFCPDSGLLWIKYRKCNTRDQQITLTLCEKDGILTSKGRLHQSPPLQILSCGMIQITSALPPASGNQAAVDKLIISYHKMSASPEQAVPGIARCVAPPAPSLPQPDSTTAATSDPQGVSGSIYDPAAPSSIYRKFGRSNEEEEDKSNSSSRFPKLKLFILYIVFGVLIVALLIALIVVIVSYRRISVRKTRARGDSGERTALWLYPRHDDTPLETFFQTNSLADGSAASMTSGSESSHRKVIASVHLEPDTTRASTGSSLSTFGPCHSRVGSDCGRDSEGLKGLIDTLQSGTFPGYSSLRDLCGPVKFSRGSLGTRGDGMEYELTDNAPAVVGGLRHSYNEACDGGPLYVSAGNGQYTAVAKSESAKRNPEQTQRQSCSGADIAYTGVNDGGHYATPHTDGPYGSIDDEGLYSKPQDGGLYASPDGADYDSPSSGHYDGVGGISCDYESTGGGSEGHYESLPCADSNIYEAIGSGKGNRKKHRKSDSHRATAATTINHQQHPPLPPPLPAPVANGGVNHTKPLDDFHYRVNNDEYAMVRKPNRQPSAISSSKSSSASLGRPLDQHRGMANGDAVNKETDVDGIESPYSQISPQHWKRRSAPVPQNGGWLQGNPIEDVV</sequence>
<evidence type="ECO:0000313" key="3">
    <source>
        <dbReference type="EMBL" id="KAK3788093.1"/>
    </source>
</evidence>
<proteinExistence type="predicted"/>
<keyword evidence="2" id="KW-0812">Transmembrane</keyword>
<feature type="region of interest" description="Disordered" evidence="1">
    <location>
        <begin position="498"/>
        <end position="546"/>
    </location>
</feature>
<evidence type="ECO:0000256" key="1">
    <source>
        <dbReference type="SAM" id="MobiDB-lite"/>
    </source>
</evidence>
<organism evidence="3 4">
    <name type="scientific">Elysia crispata</name>
    <name type="common">lettuce slug</name>
    <dbReference type="NCBI Taxonomy" id="231223"/>
    <lineage>
        <taxon>Eukaryota</taxon>
        <taxon>Metazoa</taxon>
        <taxon>Spiralia</taxon>
        <taxon>Lophotrochozoa</taxon>
        <taxon>Mollusca</taxon>
        <taxon>Gastropoda</taxon>
        <taxon>Heterobranchia</taxon>
        <taxon>Euthyneura</taxon>
        <taxon>Panpulmonata</taxon>
        <taxon>Sacoglossa</taxon>
        <taxon>Placobranchoidea</taxon>
        <taxon>Plakobranchidae</taxon>
        <taxon>Elysia</taxon>
    </lineage>
</organism>